<name>A0AAN9PS69_CANGL</name>
<dbReference type="Proteomes" id="UP001367508">
    <property type="component" value="Unassembled WGS sequence"/>
</dbReference>
<organism evidence="1 2">
    <name type="scientific">Canavalia gladiata</name>
    <name type="common">Sword bean</name>
    <name type="synonym">Dolichos gladiatus</name>
    <dbReference type="NCBI Taxonomy" id="3824"/>
    <lineage>
        <taxon>Eukaryota</taxon>
        <taxon>Viridiplantae</taxon>
        <taxon>Streptophyta</taxon>
        <taxon>Embryophyta</taxon>
        <taxon>Tracheophyta</taxon>
        <taxon>Spermatophyta</taxon>
        <taxon>Magnoliopsida</taxon>
        <taxon>eudicotyledons</taxon>
        <taxon>Gunneridae</taxon>
        <taxon>Pentapetalae</taxon>
        <taxon>rosids</taxon>
        <taxon>fabids</taxon>
        <taxon>Fabales</taxon>
        <taxon>Fabaceae</taxon>
        <taxon>Papilionoideae</taxon>
        <taxon>50 kb inversion clade</taxon>
        <taxon>NPAAA clade</taxon>
        <taxon>indigoferoid/millettioid clade</taxon>
        <taxon>Phaseoleae</taxon>
        <taxon>Canavalia</taxon>
    </lineage>
</organism>
<evidence type="ECO:0000313" key="1">
    <source>
        <dbReference type="EMBL" id="KAK7308571.1"/>
    </source>
</evidence>
<keyword evidence="2" id="KW-1185">Reference proteome</keyword>
<dbReference type="AlphaFoldDB" id="A0AAN9PS69"/>
<proteinExistence type="predicted"/>
<dbReference type="EMBL" id="JAYMYQ010000010">
    <property type="protein sequence ID" value="KAK7308571.1"/>
    <property type="molecule type" value="Genomic_DNA"/>
</dbReference>
<reference evidence="1 2" key="1">
    <citation type="submission" date="2024-01" db="EMBL/GenBank/DDBJ databases">
        <title>The genomes of 5 underutilized Papilionoideae crops provide insights into root nodulation and disease resistanc.</title>
        <authorList>
            <person name="Jiang F."/>
        </authorList>
    </citation>
    <scope>NUCLEOTIDE SEQUENCE [LARGE SCALE GENOMIC DNA]</scope>
    <source>
        <strain evidence="1">LVBAO_FW01</strain>
        <tissue evidence="1">Leaves</tissue>
    </source>
</reference>
<accession>A0AAN9PS69</accession>
<sequence length="140" mass="16323">MAQYLEKAYEMFEHKTQKLQALSQTFNLAAYRDLRLKHFIGKSFIGRLHTRLLLSLIQFQKPISWNDTCSNHLSNVVQNPDSLNPLLSKPSFAKKNYTMQERYRLFLVRPRPFFGGLQGEPGRVSLQVLLHINMLTTNID</sequence>
<gene>
    <name evidence="1" type="ORF">VNO77_42189</name>
</gene>
<protein>
    <submittedName>
        <fullName evidence="1">Uncharacterized protein</fullName>
    </submittedName>
</protein>
<comment type="caution">
    <text evidence="1">The sequence shown here is derived from an EMBL/GenBank/DDBJ whole genome shotgun (WGS) entry which is preliminary data.</text>
</comment>
<evidence type="ECO:0000313" key="2">
    <source>
        <dbReference type="Proteomes" id="UP001367508"/>
    </source>
</evidence>